<dbReference type="SUPFAM" id="SSF53474">
    <property type="entry name" value="alpha/beta-Hydrolases"/>
    <property type="match status" value="1"/>
</dbReference>
<keyword evidence="9" id="KW-0442">Lipid degradation</keyword>
<evidence type="ECO:0000256" key="4">
    <source>
        <dbReference type="ARBA" id="ARBA00022553"/>
    </source>
</evidence>
<dbReference type="EC" id="3.1.1.116" evidence="14"/>
<evidence type="ECO:0000256" key="10">
    <source>
        <dbReference type="ARBA" id="ARBA00022989"/>
    </source>
</evidence>
<dbReference type="GO" id="GO:0019369">
    <property type="term" value="P:arachidonate metabolic process"/>
    <property type="evidence" value="ECO:0007669"/>
    <property type="project" value="TreeGrafter"/>
</dbReference>
<name>A0AAD5TQA1_9FUNG</name>
<evidence type="ECO:0000313" key="17">
    <source>
        <dbReference type="EMBL" id="KAJ3184134.1"/>
    </source>
</evidence>
<evidence type="ECO:0000256" key="11">
    <source>
        <dbReference type="ARBA" id="ARBA00023098"/>
    </source>
</evidence>
<dbReference type="GO" id="GO:0005886">
    <property type="term" value="C:plasma membrane"/>
    <property type="evidence" value="ECO:0007669"/>
    <property type="project" value="UniProtKB-SubCell"/>
</dbReference>
<keyword evidence="18" id="KW-1185">Reference proteome</keyword>
<evidence type="ECO:0000256" key="1">
    <source>
        <dbReference type="ARBA" id="ARBA00001913"/>
    </source>
</evidence>
<dbReference type="InterPro" id="IPR029058">
    <property type="entry name" value="AB_hydrolase_fold"/>
</dbReference>
<dbReference type="Pfam" id="PF01764">
    <property type="entry name" value="Lipase_3"/>
    <property type="match status" value="1"/>
</dbReference>
<feature type="region of interest" description="Disordered" evidence="15">
    <location>
        <begin position="727"/>
        <end position="747"/>
    </location>
</feature>
<dbReference type="AlphaFoldDB" id="A0AAD5TQA1"/>
<evidence type="ECO:0000256" key="3">
    <source>
        <dbReference type="ARBA" id="ARBA00022475"/>
    </source>
</evidence>
<dbReference type="CDD" id="cd00519">
    <property type="entry name" value="Lipase_3"/>
    <property type="match status" value="1"/>
</dbReference>
<evidence type="ECO:0000256" key="14">
    <source>
        <dbReference type="ARBA" id="ARBA00026104"/>
    </source>
</evidence>
<evidence type="ECO:0000256" key="8">
    <source>
        <dbReference type="ARBA" id="ARBA00022837"/>
    </source>
</evidence>
<dbReference type="EMBL" id="JADGJQ010000004">
    <property type="protein sequence ID" value="KAJ3184134.1"/>
    <property type="molecule type" value="Genomic_DNA"/>
</dbReference>
<keyword evidence="12" id="KW-0472">Membrane</keyword>
<keyword evidence="5" id="KW-0812">Transmembrane</keyword>
<dbReference type="PANTHER" id="PTHR45792">
    <property type="entry name" value="DIACYLGLYCEROL LIPASE HOMOLOG-RELATED"/>
    <property type="match status" value="1"/>
</dbReference>
<evidence type="ECO:0000256" key="5">
    <source>
        <dbReference type="ARBA" id="ARBA00022692"/>
    </source>
</evidence>
<evidence type="ECO:0000256" key="9">
    <source>
        <dbReference type="ARBA" id="ARBA00022963"/>
    </source>
</evidence>
<evidence type="ECO:0000256" key="15">
    <source>
        <dbReference type="SAM" id="MobiDB-lite"/>
    </source>
</evidence>
<comment type="catalytic activity">
    <reaction evidence="13">
        <text>a 1,2-diacyl-sn-glycerol + H2O = a 2-acylglycerol + a fatty acid + H(+)</text>
        <dbReference type="Rhea" id="RHEA:33275"/>
        <dbReference type="ChEBI" id="CHEBI:15377"/>
        <dbReference type="ChEBI" id="CHEBI:15378"/>
        <dbReference type="ChEBI" id="CHEBI:17389"/>
        <dbReference type="ChEBI" id="CHEBI:17815"/>
        <dbReference type="ChEBI" id="CHEBI:28868"/>
        <dbReference type="EC" id="3.1.1.116"/>
    </reaction>
    <physiologicalReaction direction="left-to-right" evidence="13">
        <dbReference type="Rhea" id="RHEA:33276"/>
    </physiologicalReaction>
</comment>
<sequence>MMDQRPQVVVVFDELESDEGSYSPAAERLPKTKDSFDSASTDHPPPELYPPVTIPNAYEQNQLISALQHPPTSAAVLLETVKCTELALRADKVVASSHHNHRPLLDPRIAALISSVSTACRISLRTASIVVEAVFESLKFSASTSLAITRRALVGAISSARTLHLIAMGKGKTSDSLSFFKVLDQYTSAGVYVIHNVFSLAELLTHTTFHLASSTIRFSLNAAEECVHVLDGLFGETETSKALAAFVGLVKKELKGHEDDLALTTKYGKISALGQVTKALTVPSALDETGTLVGHVQVLDTAEVPTAAKFPESSSDIQIEAPSDFGGIAYQELRALEASMEREGPPISMNRPQLLGAMDRRRMSNPERFTNLATRDLENTDRYTIGPGPEMDLGDSCACGAEPPVQDRYYGTGTRHGSLTPDGRRQRTQHKELPAPRTPPSEVPKHPRQDLFEKISRYVRFASGAYGTNFLKILGLGKARDFLIEHSAEHDHNHQSFAFHTDVPVEHILTSSFRNPNALHPPSLIAPVHYLVVDAKTQAVVVSLRGTLGLSDLITDLTSNYACYTTANGHTGKVHAGMLESAEKVARGPVRDAVTDALRRHPTFSLVLTGHSLGGGVAALLALIWSRKLVDDHLRESFVTRGDEGFPVRPVHCFVYGSPAVMSVDLSHHYKHLITSVIYRHDIVPCLSLGLIRDFRNVAVNLCNEQGMAERVIGKVLGVFKSYPAGAGPPSEPQSASTSPGSSAPPSEDDLYYWALLKTLRADMRAEKLYPPGEVYWLDATTPAIVASSSPAAGHQTEPGKGPRIATALTVHHVDDVERAFSEFTFSRTMFLDHSPHSYERALHALMVAMKTQQWV</sequence>
<feature type="region of interest" description="Disordered" evidence="15">
    <location>
        <begin position="405"/>
        <end position="448"/>
    </location>
</feature>
<evidence type="ECO:0000259" key="16">
    <source>
        <dbReference type="Pfam" id="PF01764"/>
    </source>
</evidence>
<comment type="cofactor">
    <cofactor evidence="1">
        <name>Ca(2+)</name>
        <dbReference type="ChEBI" id="CHEBI:29108"/>
    </cofactor>
</comment>
<comment type="subcellular location">
    <subcellularLocation>
        <location evidence="2">Cell membrane</location>
        <topology evidence="2">Multi-pass membrane protein</topology>
    </subcellularLocation>
</comment>
<feature type="domain" description="Fungal lipase-type" evidence="16">
    <location>
        <begin position="541"/>
        <end position="688"/>
    </location>
</feature>
<evidence type="ECO:0000256" key="2">
    <source>
        <dbReference type="ARBA" id="ARBA00004651"/>
    </source>
</evidence>
<organism evidence="17 18">
    <name type="scientific">Geranomyces variabilis</name>
    <dbReference type="NCBI Taxonomy" id="109894"/>
    <lineage>
        <taxon>Eukaryota</taxon>
        <taxon>Fungi</taxon>
        <taxon>Fungi incertae sedis</taxon>
        <taxon>Chytridiomycota</taxon>
        <taxon>Chytridiomycota incertae sedis</taxon>
        <taxon>Chytridiomycetes</taxon>
        <taxon>Spizellomycetales</taxon>
        <taxon>Powellomycetaceae</taxon>
        <taxon>Geranomyces</taxon>
    </lineage>
</organism>
<protein>
    <recommendedName>
        <fullName evidence="14">sn-1-specific diacylglycerol lipase</fullName>
        <ecNumber evidence="14">3.1.1.116</ecNumber>
    </recommendedName>
</protein>
<evidence type="ECO:0000256" key="7">
    <source>
        <dbReference type="ARBA" id="ARBA00022801"/>
    </source>
</evidence>
<keyword evidence="7" id="KW-0378">Hydrolase</keyword>
<dbReference type="InterPro" id="IPR052214">
    <property type="entry name" value="DAG_Lipase-Related"/>
</dbReference>
<feature type="compositionally biased region" description="Basic and acidic residues" evidence="15">
    <location>
        <begin position="422"/>
        <end position="434"/>
    </location>
</feature>
<dbReference type="GO" id="GO:0046340">
    <property type="term" value="P:diacylglycerol catabolic process"/>
    <property type="evidence" value="ECO:0007669"/>
    <property type="project" value="TreeGrafter"/>
</dbReference>
<keyword evidence="3" id="KW-1003">Cell membrane</keyword>
<gene>
    <name evidence="17" type="ORF">HDU87_004980</name>
</gene>
<feature type="compositionally biased region" description="Low complexity" evidence="15">
    <location>
        <begin position="733"/>
        <end position="746"/>
    </location>
</feature>
<keyword evidence="8" id="KW-0106">Calcium</keyword>
<keyword evidence="11" id="KW-0443">Lipid metabolism</keyword>
<dbReference type="InterPro" id="IPR002921">
    <property type="entry name" value="Fungal_lipase-type"/>
</dbReference>
<keyword evidence="4" id="KW-0597">Phosphoprotein</keyword>
<feature type="region of interest" description="Disordered" evidence="15">
    <location>
        <begin position="1"/>
        <end position="46"/>
    </location>
</feature>
<dbReference type="GO" id="GO:0016298">
    <property type="term" value="F:lipase activity"/>
    <property type="evidence" value="ECO:0007669"/>
    <property type="project" value="TreeGrafter"/>
</dbReference>
<evidence type="ECO:0000256" key="6">
    <source>
        <dbReference type="ARBA" id="ARBA00022723"/>
    </source>
</evidence>
<proteinExistence type="predicted"/>
<keyword evidence="6" id="KW-0479">Metal-binding</keyword>
<evidence type="ECO:0000313" key="18">
    <source>
        <dbReference type="Proteomes" id="UP001212152"/>
    </source>
</evidence>
<comment type="caution">
    <text evidence="17">The sequence shown here is derived from an EMBL/GenBank/DDBJ whole genome shotgun (WGS) entry which is preliminary data.</text>
</comment>
<feature type="region of interest" description="Disordered" evidence="15">
    <location>
        <begin position="380"/>
        <end position="399"/>
    </location>
</feature>
<dbReference type="Proteomes" id="UP001212152">
    <property type="component" value="Unassembled WGS sequence"/>
</dbReference>
<dbReference type="Gene3D" id="3.40.50.1820">
    <property type="entry name" value="alpha/beta hydrolase"/>
    <property type="match status" value="1"/>
</dbReference>
<dbReference type="PANTHER" id="PTHR45792:SF7">
    <property type="entry name" value="PUTATIVE (AFU_ORTHOLOGUE AFUA_6G02710)-RELATED"/>
    <property type="match status" value="1"/>
</dbReference>
<keyword evidence="10" id="KW-1133">Transmembrane helix</keyword>
<reference evidence="17" key="1">
    <citation type="submission" date="2020-05" db="EMBL/GenBank/DDBJ databases">
        <title>Phylogenomic resolution of chytrid fungi.</title>
        <authorList>
            <person name="Stajich J.E."/>
            <person name="Amses K."/>
            <person name="Simmons R."/>
            <person name="Seto K."/>
            <person name="Myers J."/>
            <person name="Bonds A."/>
            <person name="Quandt C.A."/>
            <person name="Barry K."/>
            <person name="Liu P."/>
            <person name="Grigoriev I."/>
            <person name="Longcore J.E."/>
            <person name="James T.Y."/>
        </authorList>
    </citation>
    <scope>NUCLEOTIDE SEQUENCE</scope>
    <source>
        <strain evidence="17">JEL0379</strain>
    </source>
</reference>
<dbReference type="GO" id="GO:0046872">
    <property type="term" value="F:metal ion binding"/>
    <property type="evidence" value="ECO:0007669"/>
    <property type="project" value="UniProtKB-KW"/>
</dbReference>
<evidence type="ECO:0000256" key="12">
    <source>
        <dbReference type="ARBA" id="ARBA00023136"/>
    </source>
</evidence>
<evidence type="ECO:0000256" key="13">
    <source>
        <dbReference type="ARBA" id="ARBA00024531"/>
    </source>
</evidence>
<accession>A0AAD5TQA1</accession>